<feature type="compositionally biased region" description="Acidic residues" evidence="1">
    <location>
        <begin position="25"/>
        <end position="35"/>
    </location>
</feature>
<reference evidence="2 3" key="1">
    <citation type="submission" date="2019-01" db="EMBL/GenBank/DDBJ databases">
        <title>A draft genome assembly of the solar-powered sea slug Elysia chlorotica.</title>
        <authorList>
            <person name="Cai H."/>
            <person name="Li Q."/>
            <person name="Fang X."/>
            <person name="Li J."/>
            <person name="Curtis N.E."/>
            <person name="Altenburger A."/>
            <person name="Shibata T."/>
            <person name="Feng M."/>
            <person name="Maeda T."/>
            <person name="Schwartz J.A."/>
            <person name="Shigenobu S."/>
            <person name="Lundholm N."/>
            <person name="Nishiyama T."/>
            <person name="Yang H."/>
            <person name="Hasebe M."/>
            <person name="Li S."/>
            <person name="Pierce S.K."/>
            <person name="Wang J."/>
        </authorList>
    </citation>
    <scope>NUCLEOTIDE SEQUENCE [LARGE SCALE GENOMIC DNA]</scope>
    <source>
        <strain evidence="2">EC2010</strain>
        <tissue evidence="2">Whole organism of an adult</tissue>
    </source>
</reference>
<sequence length="366" mass="40215">MSRPKCRARLKPGLSDADVYRLLDDESSEVSMDDTSDYKPSASSSESEDNSSSDEEIIGTQEQSCTPLKPALQSPRQEVVEPHPQLSNPALPPQRYEKTYPSSSNDPPPPAAGPPPPTAGPPPQTNEPTPPTASFEDIYPPPLSPSSPPPSPSIRRDPPSHDESSSPPPPPLPDEEWLLPLPEDDWLPPPPDWLSDHVPSTSLLESDPATSMPQPMAGSLVPTPSASAVESSTEAVGPAETVSRSRKRQRHVDNWKSSKRLKASQHGEGYITVRLRGKQRPARSLKTTKNCHRCKYKCALMFTEADRKVLFDSYWVKTQEGARGMTTFGSKQALVARAFVAWENGMQTKASTAEFQNPLETEYKRF</sequence>
<evidence type="ECO:0000256" key="1">
    <source>
        <dbReference type="SAM" id="MobiDB-lite"/>
    </source>
</evidence>
<proteinExistence type="predicted"/>
<feature type="compositionally biased region" description="Polar residues" evidence="1">
    <location>
        <begin position="198"/>
        <end position="213"/>
    </location>
</feature>
<feature type="compositionally biased region" description="Basic and acidic residues" evidence="1">
    <location>
        <begin position="154"/>
        <end position="164"/>
    </location>
</feature>
<accession>A0A3S1A1L4</accession>
<evidence type="ECO:0000313" key="2">
    <source>
        <dbReference type="EMBL" id="RUS80381.1"/>
    </source>
</evidence>
<keyword evidence="3" id="KW-1185">Reference proteome</keyword>
<dbReference type="Proteomes" id="UP000271974">
    <property type="component" value="Unassembled WGS sequence"/>
</dbReference>
<feature type="region of interest" description="Disordered" evidence="1">
    <location>
        <begin position="21"/>
        <end position="269"/>
    </location>
</feature>
<dbReference type="AlphaFoldDB" id="A0A3S1A1L4"/>
<organism evidence="2 3">
    <name type="scientific">Elysia chlorotica</name>
    <name type="common">Eastern emerald elysia</name>
    <name type="synonym">Sea slug</name>
    <dbReference type="NCBI Taxonomy" id="188477"/>
    <lineage>
        <taxon>Eukaryota</taxon>
        <taxon>Metazoa</taxon>
        <taxon>Spiralia</taxon>
        <taxon>Lophotrochozoa</taxon>
        <taxon>Mollusca</taxon>
        <taxon>Gastropoda</taxon>
        <taxon>Heterobranchia</taxon>
        <taxon>Euthyneura</taxon>
        <taxon>Panpulmonata</taxon>
        <taxon>Sacoglossa</taxon>
        <taxon>Placobranchoidea</taxon>
        <taxon>Plakobranchidae</taxon>
        <taxon>Elysia</taxon>
    </lineage>
</organism>
<name>A0A3S1A1L4_ELYCH</name>
<protein>
    <submittedName>
        <fullName evidence="2">Uncharacterized protein</fullName>
    </submittedName>
</protein>
<evidence type="ECO:0000313" key="3">
    <source>
        <dbReference type="Proteomes" id="UP000271974"/>
    </source>
</evidence>
<feature type="compositionally biased region" description="Pro residues" evidence="1">
    <location>
        <begin position="139"/>
        <end position="152"/>
    </location>
</feature>
<feature type="compositionally biased region" description="Low complexity" evidence="1">
    <location>
        <begin position="221"/>
        <end position="236"/>
    </location>
</feature>
<comment type="caution">
    <text evidence="2">The sequence shown here is derived from an EMBL/GenBank/DDBJ whole genome shotgun (WGS) entry which is preliminary data.</text>
</comment>
<feature type="compositionally biased region" description="Acidic residues" evidence="1">
    <location>
        <begin position="173"/>
        <end position="186"/>
    </location>
</feature>
<feature type="compositionally biased region" description="Pro residues" evidence="1">
    <location>
        <begin position="106"/>
        <end position="131"/>
    </location>
</feature>
<dbReference type="EMBL" id="RQTK01000394">
    <property type="protein sequence ID" value="RUS80381.1"/>
    <property type="molecule type" value="Genomic_DNA"/>
</dbReference>
<dbReference type="PRINTS" id="PR01217">
    <property type="entry name" value="PRICHEXTENSN"/>
</dbReference>
<dbReference type="OrthoDB" id="6132274at2759"/>
<feature type="compositionally biased region" description="Acidic residues" evidence="1">
    <location>
        <begin position="46"/>
        <end position="57"/>
    </location>
</feature>
<gene>
    <name evidence="2" type="ORF">EGW08_011846</name>
</gene>